<evidence type="ECO:0000313" key="3">
    <source>
        <dbReference type="EMBL" id="SFR68440.1"/>
    </source>
</evidence>
<proteinExistence type="predicted"/>
<dbReference type="EMBL" id="FOYS01000007">
    <property type="protein sequence ID" value="SFR68440.1"/>
    <property type="molecule type" value="Genomic_DNA"/>
</dbReference>
<accession>A0A1I6IQB1</accession>
<reference evidence="4" key="1">
    <citation type="submission" date="2016-10" db="EMBL/GenBank/DDBJ databases">
        <authorList>
            <person name="Varghese N."/>
            <person name="Submissions S."/>
        </authorList>
    </citation>
    <scope>NUCLEOTIDE SEQUENCE [LARGE SCALE GENOMIC DNA]</scope>
    <source>
        <strain evidence="4">CGMCC 1.8711</strain>
    </source>
</reference>
<feature type="transmembrane region" description="Helical" evidence="1">
    <location>
        <begin position="55"/>
        <end position="73"/>
    </location>
</feature>
<keyword evidence="1" id="KW-0472">Membrane</keyword>
<dbReference type="Pfam" id="PF25928">
    <property type="entry name" value="DUF7973"/>
    <property type="match status" value="1"/>
</dbReference>
<evidence type="ECO:0000313" key="4">
    <source>
        <dbReference type="Proteomes" id="UP000243250"/>
    </source>
</evidence>
<dbReference type="AlphaFoldDB" id="A0A1I6IQB1"/>
<evidence type="ECO:0000256" key="1">
    <source>
        <dbReference type="SAM" id="Phobius"/>
    </source>
</evidence>
<gene>
    <name evidence="3" type="ORF">SAMN04488124_3418</name>
</gene>
<organism evidence="3 4">
    <name type="scientific">Halogeometricum limi</name>
    <dbReference type="NCBI Taxonomy" id="555875"/>
    <lineage>
        <taxon>Archaea</taxon>
        <taxon>Methanobacteriati</taxon>
        <taxon>Methanobacteriota</taxon>
        <taxon>Stenosarchaea group</taxon>
        <taxon>Halobacteria</taxon>
        <taxon>Halobacteriales</taxon>
        <taxon>Haloferacaceae</taxon>
        <taxon>Halogeometricum</taxon>
    </lineage>
</organism>
<feature type="non-terminal residue" evidence="3">
    <location>
        <position position="1"/>
    </location>
</feature>
<feature type="transmembrane region" description="Helical" evidence="1">
    <location>
        <begin position="125"/>
        <end position="150"/>
    </location>
</feature>
<feature type="transmembrane region" description="Helical" evidence="1">
    <location>
        <begin position="162"/>
        <end position="182"/>
    </location>
</feature>
<protein>
    <recommendedName>
        <fullName evidence="2">DUF7973 domain-containing protein</fullName>
    </recommendedName>
</protein>
<evidence type="ECO:0000259" key="2">
    <source>
        <dbReference type="Pfam" id="PF25928"/>
    </source>
</evidence>
<keyword evidence="1" id="KW-0812">Transmembrane</keyword>
<feature type="domain" description="DUF7973" evidence="2">
    <location>
        <begin position="2"/>
        <end position="189"/>
    </location>
</feature>
<dbReference type="InterPro" id="IPR058279">
    <property type="entry name" value="DUF7973"/>
</dbReference>
<keyword evidence="1" id="KW-1133">Transmembrane helix</keyword>
<name>A0A1I6IQB1_9EURY</name>
<sequence length="192" mass="19806">GKVRGDGPLDMSPFEREEMRVIGDAAADGGVETDGGTATADRLAVEPWLPHQYKWGNVAMIGLVVGILGGYIAMTTGSAFLAFGISAASLLFLNLGVEKIPVTHHMALPGSTAALAVTNGGEGSLVVALVVAAVFGVVCALFGEVFQRIFYAHGDTHWDPPAAAIVFGTFLIAVLHIAGVFPSSSWVATLGL</sequence>
<keyword evidence="4" id="KW-1185">Reference proteome</keyword>
<dbReference type="Proteomes" id="UP000243250">
    <property type="component" value="Unassembled WGS sequence"/>
</dbReference>
<dbReference type="STRING" id="555875.SAMN04488124_3418"/>